<accession>A0A927GD41</accession>
<keyword evidence="1" id="KW-0812">Transmembrane</keyword>
<keyword evidence="1" id="KW-0472">Membrane</keyword>
<dbReference type="AlphaFoldDB" id="A0A927GD41"/>
<reference evidence="2" key="1">
    <citation type="submission" date="2020-09" db="EMBL/GenBank/DDBJ databases">
        <authorList>
            <person name="Kim M.K."/>
        </authorList>
    </citation>
    <scope>NUCLEOTIDE SEQUENCE</scope>
    <source>
        <strain evidence="2">BT704</strain>
    </source>
</reference>
<evidence type="ECO:0000313" key="2">
    <source>
        <dbReference type="EMBL" id="MBD2753412.1"/>
    </source>
</evidence>
<proteinExistence type="predicted"/>
<name>A0A927GD41_9BACT</name>
<evidence type="ECO:0000256" key="1">
    <source>
        <dbReference type="SAM" id="Phobius"/>
    </source>
</evidence>
<dbReference type="EMBL" id="JACXAA010000003">
    <property type="protein sequence ID" value="MBD2753412.1"/>
    <property type="molecule type" value="Genomic_DNA"/>
</dbReference>
<keyword evidence="3" id="KW-1185">Reference proteome</keyword>
<dbReference type="Proteomes" id="UP000653797">
    <property type="component" value="Unassembled WGS sequence"/>
</dbReference>
<protein>
    <submittedName>
        <fullName evidence="2">Uncharacterized protein</fullName>
    </submittedName>
</protein>
<evidence type="ECO:0000313" key="3">
    <source>
        <dbReference type="Proteomes" id="UP000653797"/>
    </source>
</evidence>
<feature type="transmembrane region" description="Helical" evidence="1">
    <location>
        <begin position="12"/>
        <end position="36"/>
    </location>
</feature>
<sequence>MNQFNPNLALWIWQLINLVLLGLGIFVLIKFLIVLFKADKAIDEVREYIKRRN</sequence>
<dbReference type="RefSeq" id="WP_191039030.1">
    <property type="nucleotide sequence ID" value="NZ_JACXAA010000003.1"/>
</dbReference>
<keyword evidence="1" id="KW-1133">Transmembrane helix</keyword>
<organism evidence="2 3">
    <name type="scientific">Spirosoma validum</name>
    <dbReference type="NCBI Taxonomy" id="2771355"/>
    <lineage>
        <taxon>Bacteria</taxon>
        <taxon>Pseudomonadati</taxon>
        <taxon>Bacteroidota</taxon>
        <taxon>Cytophagia</taxon>
        <taxon>Cytophagales</taxon>
        <taxon>Cytophagaceae</taxon>
        <taxon>Spirosoma</taxon>
    </lineage>
</organism>
<gene>
    <name evidence="2" type="ORF">IC230_10965</name>
</gene>
<comment type="caution">
    <text evidence="2">The sequence shown here is derived from an EMBL/GenBank/DDBJ whole genome shotgun (WGS) entry which is preliminary data.</text>
</comment>